<dbReference type="AlphaFoldDB" id="A0AA88V1Z6"/>
<gene>
    <name evidence="3" type="ORF">RJ639_021387</name>
</gene>
<accession>A0AA88V1Z6</accession>
<feature type="compositionally biased region" description="Polar residues" evidence="1">
    <location>
        <begin position="57"/>
        <end position="69"/>
    </location>
</feature>
<evidence type="ECO:0000313" key="4">
    <source>
        <dbReference type="Proteomes" id="UP001188597"/>
    </source>
</evidence>
<dbReference type="Proteomes" id="UP001188597">
    <property type="component" value="Unassembled WGS sequence"/>
</dbReference>
<feature type="compositionally biased region" description="Gly residues" evidence="1">
    <location>
        <begin position="74"/>
        <end position="83"/>
    </location>
</feature>
<evidence type="ECO:0000259" key="2">
    <source>
        <dbReference type="Pfam" id="PF25043"/>
    </source>
</evidence>
<dbReference type="EMBL" id="JAVXUP010003031">
    <property type="protein sequence ID" value="KAK3000341.1"/>
    <property type="molecule type" value="Genomic_DNA"/>
</dbReference>
<feature type="domain" description="DUF7788" evidence="2">
    <location>
        <begin position="5"/>
        <end position="52"/>
    </location>
</feature>
<name>A0AA88V1Z6_9ASTE</name>
<organism evidence="3 4">
    <name type="scientific">Escallonia herrerae</name>
    <dbReference type="NCBI Taxonomy" id="1293975"/>
    <lineage>
        <taxon>Eukaryota</taxon>
        <taxon>Viridiplantae</taxon>
        <taxon>Streptophyta</taxon>
        <taxon>Embryophyta</taxon>
        <taxon>Tracheophyta</taxon>
        <taxon>Spermatophyta</taxon>
        <taxon>Magnoliopsida</taxon>
        <taxon>eudicotyledons</taxon>
        <taxon>Gunneridae</taxon>
        <taxon>Pentapetalae</taxon>
        <taxon>asterids</taxon>
        <taxon>campanulids</taxon>
        <taxon>Escalloniales</taxon>
        <taxon>Escalloniaceae</taxon>
        <taxon>Escallonia</taxon>
    </lineage>
</organism>
<comment type="caution">
    <text evidence="3">The sequence shown here is derived from an EMBL/GenBank/DDBJ whole genome shotgun (WGS) entry which is preliminary data.</text>
</comment>
<sequence>MAGALLEVSVAVGLLILELSEEPWKGKLITFGEKPRLISVEEYKNLVNHLRLSGKSTTSPITSVGATTNAGVVSRGGPGGAGVGANRVRWDHTLDHLPRRLPSAVTGEG</sequence>
<evidence type="ECO:0000256" key="1">
    <source>
        <dbReference type="SAM" id="MobiDB-lite"/>
    </source>
</evidence>
<dbReference type="InterPro" id="IPR011205">
    <property type="entry name" value="UCP015417_vWA"/>
</dbReference>
<dbReference type="Pfam" id="PF25043">
    <property type="entry name" value="DUF7788"/>
    <property type="match status" value="1"/>
</dbReference>
<dbReference type="PANTHER" id="PTHR31373">
    <property type="entry name" value="OS06G0652100 PROTEIN"/>
    <property type="match status" value="1"/>
</dbReference>
<dbReference type="PANTHER" id="PTHR31373:SF17">
    <property type="entry name" value="OS06G0652100 PROTEIN"/>
    <property type="match status" value="1"/>
</dbReference>
<keyword evidence="4" id="KW-1185">Reference proteome</keyword>
<evidence type="ECO:0000313" key="3">
    <source>
        <dbReference type="EMBL" id="KAK3000341.1"/>
    </source>
</evidence>
<dbReference type="InterPro" id="IPR056690">
    <property type="entry name" value="DUF7788"/>
</dbReference>
<reference evidence="3" key="1">
    <citation type="submission" date="2022-12" db="EMBL/GenBank/DDBJ databases">
        <title>Draft genome assemblies for two species of Escallonia (Escalloniales).</title>
        <authorList>
            <person name="Chanderbali A."/>
            <person name="Dervinis C."/>
            <person name="Anghel I."/>
            <person name="Soltis D."/>
            <person name="Soltis P."/>
            <person name="Zapata F."/>
        </authorList>
    </citation>
    <scope>NUCLEOTIDE SEQUENCE</scope>
    <source>
        <strain evidence="3">UCBG64.0493</strain>
        <tissue evidence="3">Leaf</tissue>
    </source>
</reference>
<protein>
    <recommendedName>
        <fullName evidence="2">DUF7788 domain-containing protein</fullName>
    </recommendedName>
</protein>
<feature type="region of interest" description="Disordered" evidence="1">
    <location>
        <begin position="57"/>
        <end position="86"/>
    </location>
</feature>
<proteinExistence type="predicted"/>